<feature type="region of interest" description="Disordered" evidence="11">
    <location>
        <begin position="1"/>
        <end position="56"/>
    </location>
</feature>
<dbReference type="Pfam" id="PF06203">
    <property type="entry name" value="CCT"/>
    <property type="match status" value="1"/>
</dbReference>
<feature type="compositionally biased region" description="Low complexity" evidence="11">
    <location>
        <begin position="202"/>
        <end position="213"/>
    </location>
</feature>
<keyword evidence="3" id="KW-0863">Zinc-finger</keyword>
<sequence length="446" mass="50092">MQLQYEHHELHHMSNGNGNGMDDDDDHDNCNGNDGGGSEDLEGDVPSNPGNLSENRSAMVDHVGGADSGDQLTLSFQGQVYVFDSVSPEKRDTNRSMIRCRAAKQFELLEVQAVLLLLGGQEVPPNMPAFPTTHHNNQYLANKEVKQGNSGTPQRLNVPQRLASLIRFREKRKERNFDKKIRYTVRKEVALRMQRNKGQFTSSKSNNDDSASAVTSWGSNESWGPDGNGSQHQEIVVVAYKEHINPLNLNARAGIKKARLGEDNSRLGSYGQGIFHIEVASEHSSRIYSGSLDSAIYVEGKKFLDGEAIFIPKSQMFAWSEELVSIKITYEVNLHEEDEVKWIPSKIAVNNRLCTQDRLAKWGYNGTSYVYSEEGKWNSKTICSLDVHLLEGIGSSGGVHELKGKRFHLWLQCNARIHNYDVKAEEGILEAIRDDVRRRIGVRKRV</sequence>
<keyword evidence="7" id="KW-0010">Activator</keyword>
<evidence type="ECO:0000256" key="11">
    <source>
        <dbReference type="SAM" id="MobiDB-lite"/>
    </source>
</evidence>
<protein>
    <recommendedName>
        <fullName evidence="15">CCT domain-containing protein</fullName>
    </recommendedName>
</protein>
<feature type="domain" description="Tify" evidence="13">
    <location>
        <begin position="65"/>
        <end position="100"/>
    </location>
</feature>
<evidence type="ECO:0000256" key="1">
    <source>
        <dbReference type="ARBA" id="ARBA00004123"/>
    </source>
</evidence>
<name>A0A2N9J5A8_FAGSY</name>
<keyword evidence="6" id="KW-0238">DNA-binding</keyword>
<dbReference type="PANTHER" id="PTHR46125:SF27">
    <property type="entry name" value="GATA TRANSCRIPTION FACTOR 28"/>
    <property type="match status" value="1"/>
</dbReference>
<proteinExistence type="predicted"/>
<evidence type="ECO:0000256" key="7">
    <source>
        <dbReference type="ARBA" id="ARBA00023159"/>
    </source>
</evidence>
<dbReference type="InterPro" id="IPR010402">
    <property type="entry name" value="CCT_domain"/>
</dbReference>
<evidence type="ECO:0000256" key="6">
    <source>
        <dbReference type="ARBA" id="ARBA00023125"/>
    </source>
</evidence>
<dbReference type="AlphaFoldDB" id="A0A2N9J5A8"/>
<keyword evidence="4" id="KW-0862">Zinc</keyword>
<organism evidence="14">
    <name type="scientific">Fagus sylvatica</name>
    <name type="common">Beechnut</name>
    <dbReference type="NCBI Taxonomy" id="28930"/>
    <lineage>
        <taxon>Eukaryota</taxon>
        <taxon>Viridiplantae</taxon>
        <taxon>Streptophyta</taxon>
        <taxon>Embryophyta</taxon>
        <taxon>Tracheophyta</taxon>
        <taxon>Spermatophyta</taxon>
        <taxon>Magnoliopsida</taxon>
        <taxon>eudicotyledons</taxon>
        <taxon>Gunneridae</taxon>
        <taxon>Pentapetalae</taxon>
        <taxon>rosids</taxon>
        <taxon>fabids</taxon>
        <taxon>Fagales</taxon>
        <taxon>Fagaceae</taxon>
        <taxon>Fagus</taxon>
    </lineage>
</organism>
<feature type="compositionally biased region" description="Basic and acidic residues" evidence="11">
    <location>
        <begin position="1"/>
        <end position="12"/>
    </location>
</feature>
<dbReference type="PROSITE" id="PS51320">
    <property type="entry name" value="TIFY"/>
    <property type="match status" value="1"/>
</dbReference>
<evidence type="ECO:0000256" key="9">
    <source>
        <dbReference type="ARBA" id="ARBA00023242"/>
    </source>
</evidence>
<dbReference type="GO" id="GO:0008270">
    <property type="term" value="F:zinc ion binding"/>
    <property type="evidence" value="ECO:0007669"/>
    <property type="project" value="UniProtKB-KW"/>
</dbReference>
<keyword evidence="5" id="KW-0805">Transcription regulation</keyword>
<evidence type="ECO:0000256" key="8">
    <source>
        <dbReference type="ARBA" id="ARBA00023163"/>
    </source>
</evidence>
<dbReference type="PANTHER" id="PTHR46125">
    <property type="entry name" value="GATA TRANSCRIPTION FACTOR 28"/>
    <property type="match status" value="1"/>
</dbReference>
<dbReference type="Pfam" id="PF06200">
    <property type="entry name" value="tify"/>
    <property type="match status" value="1"/>
</dbReference>
<evidence type="ECO:0000256" key="4">
    <source>
        <dbReference type="ARBA" id="ARBA00022833"/>
    </source>
</evidence>
<dbReference type="InterPro" id="IPR045280">
    <property type="entry name" value="TIFY-like"/>
</dbReference>
<feature type="domain" description="CCT" evidence="12">
    <location>
        <begin position="161"/>
        <end position="203"/>
    </location>
</feature>
<evidence type="ECO:0000259" key="12">
    <source>
        <dbReference type="PROSITE" id="PS51017"/>
    </source>
</evidence>
<dbReference type="GO" id="GO:0006355">
    <property type="term" value="P:regulation of DNA-templated transcription"/>
    <property type="evidence" value="ECO:0007669"/>
    <property type="project" value="InterPro"/>
</dbReference>
<dbReference type="GO" id="GO:0005634">
    <property type="term" value="C:nucleus"/>
    <property type="evidence" value="ECO:0007669"/>
    <property type="project" value="UniProtKB-SubCell"/>
</dbReference>
<evidence type="ECO:0000313" key="14">
    <source>
        <dbReference type="EMBL" id="SPD31785.1"/>
    </source>
</evidence>
<comment type="subcellular location">
    <subcellularLocation>
        <location evidence="1 10">Nucleus</location>
    </subcellularLocation>
</comment>
<evidence type="ECO:0000256" key="10">
    <source>
        <dbReference type="PROSITE-ProRule" id="PRU00357"/>
    </source>
</evidence>
<gene>
    <name evidence="14" type="ORF">FSB_LOCUS59667</name>
</gene>
<evidence type="ECO:0008006" key="15">
    <source>
        <dbReference type="Google" id="ProtNLM"/>
    </source>
</evidence>
<dbReference type="GO" id="GO:0003677">
    <property type="term" value="F:DNA binding"/>
    <property type="evidence" value="ECO:0007669"/>
    <property type="project" value="UniProtKB-KW"/>
</dbReference>
<evidence type="ECO:0000256" key="3">
    <source>
        <dbReference type="ARBA" id="ARBA00022771"/>
    </source>
</evidence>
<dbReference type="SMART" id="SM00979">
    <property type="entry name" value="TIFY"/>
    <property type="match status" value="1"/>
</dbReference>
<feature type="compositionally biased region" description="Polar residues" evidence="11">
    <location>
        <begin position="214"/>
        <end position="230"/>
    </location>
</feature>
<accession>A0A2N9J5A8</accession>
<keyword evidence="2" id="KW-0479">Metal-binding</keyword>
<dbReference type="EMBL" id="OIVN01006379">
    <property type="protein sequence ID" value="SPD31785.1"/>
    <property type="molecule type" value="Genomic_DNA"/>
</dbReference>
<keyword evidence="9 10" id="KW-0539">Nucleus</keyword>
<dbReference type="InterPro" id="IPR010399">
    <property type="entry name" value="Tify_dom"/>
</dbReference>
<feature type="region of interest" description="Disordered" evidence="11">
    <location>
        <begin position="196"/>
        <end position="230"/>
    </location>
</feature>
<dbReference type="PROSITE" id="PS51017">
    <property type="entry name" value="CCT"/>
    <property type="match status" value="1"/>
</dbReference>
<keyword evidence="8" id="KW-0804">Transcription</keyword>
<evidence type="ECO:0000259" key="13">
    <source>
        <dbReference type="PROSITE" id="PS51320"/>
    </source>
</evidence>
<evidence type="ECO:0000256" key="2">
    <source>
        <dbReference type="ARBA" id="ARBA00022723"/>
    </source>
</evidence>
<reference evidence="14" key="1">
    <citation type="submission" date="2018-02" db="EMBL/GenBank/DDBJ databases">
        <authorList>
            <person name="Cohen D.B."/>
            <person name="Kent A.D."/>
        </authorList>
    </citation>
    <scope>NUCLEOTIDE SEQUENCE</scope>
</reference>
<evidence type="ECO:0000256" key="5">
    <source>
        <dbReference type="ARBA" id="ARBA00023015"/>
    </source>
</evidence>